<dbReference type="PANTHER" id="PTHR34570:SF12">
    <property type="entry name" value="EXPRESSED PROTEIN"/>
    <property type="match status" value="1"/>
</dbReference>
<comment type="caution">
    <text evidence="2">The sequence shown here is derived from an EMBL/GenBank/DDBJ whole genome shotgun (WGS) entry which is preliminary data.</text>
</comment>
<dbReference type="Proteomes" id="UP001567538">
    <property type="component" value="Unassembled WGS sequence"/>
</dbReference>
<dbReference type="AlphaFoldDB" id="A0ABD1IDT1"/>
<dbReference type="EMBL" id="JBEAFC010000002">
    <property type="protein sequence ID" value="KAL1566872.1"/>
    <property type="molecule type" value="Genomic_DNA"/>
</dbReference>
<protein>
    <submittedName>
        <fullName evidence="2">Uncharacterized protein</fullName>
    </submittedName>
</protein>
<evidence type="ECO:0000313" key="2">
    <source>
        <dbReference type="EMBL" id="KAL1566872.1"/>
    </source>
</evidence>
<proteinExistence type="predicted"/>
<name>A0ABD1IDT1_SALDI</name>
<sequence length="106" mass="12154">MARDDADHTTLSSIALLQERFRQLQRMKELRQERELMRTLSECKTNTPAAPVAAQPHCQLALSLWPDSQTGRAESWTPLDLVKPYHSPPEFNLENSHTDIDTSLRL</sequence>
<feature type="compositionally biased region" description="Basic and acidic residues" evidence="1">
    <location>
        <begin position="96"/>
        <end position="106"/>
    </location>
</feature>
<evidence type="ECO:0000256" key="1">
    <source>
        <dbReference type="SAM" id="MobiDB-lite"/>
    </source>
</evidence>
<feature type="region of interest" description="Disordered" evidence="1">
    <location>
        <begin position="87"/>
        <end position="106"/>
    </location>
</feature>
<organism evidence="2 3">
    <name type="scientific">Salvia divinorum</name>
    <name type="common">Maria pastora</name>
    <name type="synonym">Diviner's sage</name>
    <dbReference type="NCBI Taxonomy" id="28513"/>
    <lineage>
        <taxon>Eukaryota</taxon>
        <taxon>Viridiplantae</taxon>
        <taxon>Streptophyta</taxon>
        <taxon>Embryophyta</taxon>
        <taxon>Tracheophyta</taxon>
        <taxon>Spermatophyta</taxon>
        <taxon>Magnoliopsida</taxon>
        <taxon>eudicotyledons</taxon>
        <taxon>Gunneridae</taxon>
        <taxon>Pentapetalae</taxon>
        <taxon>asterids</taxon>
        <taxon>lamiids</taxon>
        <taxon>Lamiales</taxon>
        <taxon>Lamiaceae</taxon>
        <taxon>Nepetoideae</taxon>
        <taxon>Mentheae</taxon>
        <taxon>Salviinae</taxon>
        <taxon>Salvia</taxon>
        <taxon>Salvia subgen. Calosphace</taxon>
    </lineage>
</organism>
<accession>A0ABD1IDT1</accession>
<reference evidence="2 3" key="1">
    <citation type="submission" date="2024-06" db="EMBL/GenBank/DDBJ databases">
        <title>A chromosome level genome sequence of Diviner's sage (Salvia divinorum).</title>
        <authorList>
            <person name="Ford S.A."/>
            <person name="Ro D.-K."/>
            <person name="Ness R.W."/>
            <person name="Phillips M.A."/>
        </authorList>
    </citation>
    <scope>NUCLEOTIDE SEQUENCE [LARGE SCALE GENOMIC DNA]</scope>
    <source>
        <strain evidence="2">SAF-2024a</strain>
        <tissue evidence="2">Leaf</tissue>
    </source>
</reference>
<dbReference type="PANTHER" id="PTHR34570">
    <property type="entry name" value="OS03G0593100 PROTEIN"/>
    <property type="match status" value="1"/>
</dbReference>
<keyword evidence="3" id="KW-1185">Reference proteome</keyword>
<gene>
    <name evidence="2" type="ORF">AAHA92_02420</name>
</gene>
<evidence type="ECO:0000313" key="3">
    <source>
        <dbReference type="Proteomes" id="UP001567538"/>
    </source>
</evidence>